<dbReference type="GO" id="GO:0009055">
    <property type="term" value="F:electron transfer activity"/>
    <property type="evidence" value="ECO:0007669"/>
    <property type="project" value="InterPro"/>
</dbReference>
<dbReference type="PROSITE" id="PS51257">
    <property type="entry name" value="PROKAR_LIPOPROTEIN"/>
    <property type="match status" value="1"/>
</dbReference>
<keyword evidence="1" id="KW-0813">Transport</keyword>
<dbReference type="Pfam" id="PF00034">
    <property type="entry name" value="Cytochrom_C"/>
    <property type="match status" value="1"/>
</dbReference>
<dbReference type="PRINTS" id="PR00606">
    <property type="entry name" value="CYTCHROMECID"/>
</dbReference>
<keyword evidence="11" id="KW-1185">Reference proteome</keyword>
<dbReference type="InterPro" id="IPR009056">
    <property type="entry name" value="Cyt_c-like_dom"/>
</dbReference>
<evidence type="ECO:0000256" key="3">
    <source>
        <dbReference type="ARBA" id="ARBA00022723"/>
    </source>
</evidence>
<keyword evidence="5 6" id="KW-0408">Iron</keyword>
<evidence type="ECO:0000256" key="4">
    <source>
        <dbReference type="ARBA" id="ARBA00022982"/>
    </source>
</evidence>
<keyword evidence="2 6" id="KW-0349">Heme</keyword>
<keyword evidence="8" id="KW-0732">Signal</keyword>
<accession>A0A1G7C6F9</accession>
<evidence type="ECO:0000313" key="10">
    <source>
        <dbReference type="EMBL" id="SDE34877.1"/>
    </source>
</evidence>
<evidence type="ECO:0000256" key="2">
    <source>
        <dbReference type="ARBA" id="ARBA00022617"/>
    </source>
</evidence>
<evidence type="ECO:0000259" key="9">
    <source>
        <dbReference type="PROSITE" id="PS51007"/>
    </source>
</evidence>
<protein>
    <submittedName>
        <fullName evidence="10">Cytochrome c</fullName>
    </submittedName>
</protein>
<dbReference type="PROSITE" id="PS51007">
    <property type="entry name" value="CYTC"/>
    <property type="match status" value="1"/>
</dbReference>
<dbReference type="InterPro" id="IPR036909">
    <property type="entry name" value="Cyt_c-like_dom_sf"/>
</dbReference>
<sequence>MTIMKKLLLCCLVGISLFSCSKKEAENPEKESNVLLEEPQATEENKGEEKPEGLTLIEGADCLSCHKIDSKLVGPSYQEIANKYTEADVDKLAEKVIAGGKGSWGEVPMTAHPGMSKETAQKMVKYILSLKK</sequence>
<dbReference type="GO" id="GO:0020037">
    <property type="term" value="F:heme binding"/>
    <property type="evidence" value="ECO:0007669"/>
    <property type="project" value="InterPro"/>
</dbReference>
<dbReference type="AlphaFoldDB" id="A0A1G7C6F9"/>
<dbReference type="InterPro" id="IPR002324">
    <property type="entry name" value="Cyt_c_ID"/>
</dbReference>
<feature type="compositionally biased region" description="Basic and acidic residues" evidence="7">
    <location>
        <begin position="23"/>
        <end position="32"/>
    </location>
</feature>
<feature type="region of interest" description="Disordered" evidence="7">
    <location>
        <begin position="23"/>
        <end position="51"/>
    </location>
</feature>
<evidence type="ECO:0000256" key="5">
    <source>
        <dbReference type="ARBA" id="ARBA00023004"/>
    </source>
</evidence>
<dbReference type="EMBL" id="FNAS01000007">
    <property type="protein sequence ID" value="SDE34877.1"/>
    <property type="molecule type" value="Genomic_DNA"/>
</dbReference>
<dbReference type="STRING" id="1071918.SAMN05421544_10768"/>
<proteinExistence type="predicted"/>
<keyword evidence="4" id="KW-0249">Electron transport</keyword>
<keyword evidence="3 6" id="KW-0479">Metal-binding</keyword>
<organism evidence="10 11">
    <name type="scientific">Riemerella columbipharyngis</name>
    <dbReference type="NCBI Taxonomy" id="1071918"/>
    <lineage>
        <taxon>Bacteria</taxon>
        <taxon>Pseudomonadati</taxon>
        <taxon>Bacteroidota</taxon>
        <taxon>Flavobacteriia</taxon>
        <taxon>Flavobacteriales</taxon>
        <taxon>Weeksellaceae</taxon>
        <taxon>Riemerella</taxon>
    </lineage>
</organism>
<reference evidence="10 11" key="1">
    <citation type="submission" date="2016-10" db="EMBL/GenBank/DDBJ databases">
        <authorList>
            <person name="de Groot N.N."/>
        </authorList>
    </citation>
    <scope>NUCLEOTIDE SEQUENCE [LARGE SCALE GENOMIC DNA]</scope>
    <source>
        <strain evidence="10 11">DSM 24015</strain>
    </source>
</reference>
<feature type="binding site" description="covalent" evidence="6">
    <location>
        <position position="109"/>
    </location>
    <ligand>
        <name>heme c</name>
        <dbReference type="ChEBI" id="CHEBI:61717"/>
    </ligand>
</feature>
<dbReference type="SUPFAM" id="SSF46626">
    <property type="entry name" value="Cytochrome c"/>
    <property type="match status" value="1"/>
</dbReference>
<dbReference type="Proteomes" id="UP000198517">
    <property type="component" value="Unassembled WGS sequence"/>
</dbReference>
<dbReference type="Gene3D" id="1.10.760.10">
    <property type="entry name" value="Cytochrome c-like domain"/>
    <property type="match status" value="1"/>
</dbReference>
<feature type="binding site" description="covalent" evidence="6">
    <location>
        <position position="62"/>
    </location>
    <ligand>
        <name>heme c</name>
        <dbReference type="ChEBI" id="CHEBI:61717"/>
    </ligand>
</feature>
<evidence type="ECO:0000256" key="8">
    <source>
        <dbReference type="SAM" id="SignalP"/>
    </source>
</evidence>
<gene>
    <name evidence="10" type="ORF">SAMN05421544_10768</name>
</gene>
<evidence type="ECO:0000256" key="7">
    <source>
        <dbReference type="SAM" id="MobiDB-lite"/>
    </source>
</evidence>
<feature type="signal peptide" evidence="8">
    <location>
        <begin position="1"/>
        <end position="25"/>
    </location>
</feature>
<evidence type="ECO:0000256" key="6">
    <source>
        <dbReference type="PIRSR" id="PIRSR602324-1"/>
    </source>
</evidence>
<comment type="PTM">
    <text evidence="6">Binds 1 heme c group covalently per subunit.</text>
</comment>
<feature type="binding site" description="covalent" evidence="6">
    <location>
        <position position="66"/>
    </location>
    <ligand>
        <name>heme c</name>
        <dbReference type="ChEBI" id="CHEBI:61717"/>
    </ligand>
</feature>
<feature type="domain" description="Cytochrome c" evidence="9">
    <location>
        <begin position="48"/>
        <end position="131"/>
    </location>
</feature>
<evidence type="ECO:0000256" key="1">
    <source>
        <dbReference type="ARBA" id="ARBA00022448"/>
    </source>
</evidence>
<evidence type="ECO:0000313" key="11">
    <source>
        <dbReference type="Proteomes" id="UP000198517"/>
    </source>
</evidence>
<dbReference type="GO" id="GO:0005506">
    <property type="term" value="F:iron ion binding"/>
    <property type="evidence" value="ECO:0007669"/>
    <property type="project" value="InterPro"/>
</dbReference>
<feature type="chain" id="PRO_5011551662" evidence="8">
    <location>
        <begin position="26"/>
        <end position="132"/>
    </location>
</feature>
<name>A0A1G7C6F9_9FLAO</name>